<keyword evidence="3" id="KW-0032">Aminotransferase</keyword>
<feature type="binding site" evidence="11">
    <location>
        <position position="699"/>
    </location>
    <ligand>
        <name>NAD(+)</name>
        <dbReference type="ChEBI" id="CHEBI:57540"/>
    </ligand>
</feature>
<dbReference type="GO" id="GO:0030170">
    <property type="term" value="F:pyridoxal phosphate binding"/>
    <property type="evidence" value="ECO:0007669"/>
    <property type="project" value="InterPro"/>
</dbReference>
<dbReference type="GO" id="GO:0016706">
    <property type="term" value="F:2-oxoglutarate-dependent dioxygenase activity"/>
    <property type="evidence" value="ECO:0007669"/>
    <property type="project" value="UniProtKB-ARBA"/>
</dbReference>
<accession>A0AAX7FLQ7</accession>
<evidence type="ECO:0000256" key="2">
    <source>
        <dbReference type="ARBA" id="ARBA00007441"/>
    </source>
</evidence>
<dbReference type="SUPFAM" id="SSF51197">
    <property type="entry name" value="Clavaminate synthase-like"/>
    <property type="match status" value="1"/>
</dbReference>
<dbReference type="InterPro" id="IPR015424">
    <property type="entry name" value="PyrdxlP-dep_Trfase"/>
</dbReference>
<dbReference type="AlphaFoldDB" id="A0AAX7FLQ7"/>
<dbReference type="Pfam" id="PF00155">
    <property type="entry name" value="Aminotran_1_2"/>
    <property type="match status" value="1"/>
</dbReference>
<organism evidence="9">
    <name type="scientific">Pseudomonas fluorescens</name>
    <dbReference type="NCBI Taxonomy" id="294"/>
    <lineage>
        <taxon>Bacteria</taxon>
        <taxon>Pseudomonadati</taxon>
        <taxon>Pseudomonadota</taxon>
        <taxon>Gammaproteobacteria</taxon>
        <taxon>Pseudomonadales</taxon>
        <taxon>Pseudomonadaceae</taxon>
        <taxon>Pseudomonas</taxon>
    </lineage>
</organism>
<evidence type="ECO:0000313" key="10">
    <source>
        <dbReference type="PDB" id="8K3I"/>
    </source>
</evidence>
<dbReference type="SUPFAM" id="SSF53383">
    <property type="entry name" value="PLP-dependent transferases"/>
    <property type="match status" value="1"/>
</dbReference>
<evidence type="ECO:0000256" key="3">
    <source>
        <dbReference type="ARBA" id="ARBA00022576"/>
    </source>
</evidence>
<feature type="binding site" evidence="11">
    <location>
        <position position="457"/>
    </location>
    <ligand>
        <name>NAD(+)</name>
        <dbReference type="ChEBI" id="CHEBI:57540"/>
    </ligand>
</feature>
<dbReference type="GO" id="GO:0008483">
    <property type="term" value="F:transaminase activity"/>
    <property type="evidence" value="ECO:0007669"/>
    <property type="project" value="UniProtKB-KW"/>
</dbReference>
<comment type="similarity">
    <text evidence="2">Belongs to the class-I pyridoxal-phosphate-dependent aminotransferase family.</text>
</comment>
<keyword evidence="11 12" id="KW-0002">3D-structure</keyword>
<dbReference type="CDD" id="cd00609">
    <property type="entry name" value="AAT_like"/>
    <property type="match status" value="1"/>
</dbReference>
<dbReference type="InterPro" id="IPR050596">
    <property type="entry name" value="AspAT/PAT-like"/>
</dbReference>
<dbReference type="Pfam" id="PF02668">
    <property type="entry name" value="TauD"/>
    <property type="match status" value="1"/>
</dbReference>
<evidence type="ECO:0007829" key="11">
    <source>
        <dbReference type="PDB" id="8K3H"/>
    </source>
</evidence>
<name>A0AAX7FLQ7_PSEFL</name>
<evidence type="ECO:0000259" key="7">
    <source>
        <dbReference type="Pfam" id="PF00155"/>
    </source>
</evidence>
<evidence type="ECO:0000256" key="1">
    <source>
        <dbReference type="ARBA" id="ARBA00001933"/>
    </source>
</evidence>
<reference evidence="12" key="1">
    <citation type="submission" date="2023-07" db="PDB data bank">
        <title>Cryo-EM structure of PseP apo.</title>
        <authorList>
            <person name="Mori T."/>
            <person name="Awakawa T."/>
            <person name="Adachi N."/>
            <person name="Abe I."/>
        </authorList>
    </citation>
    <scope>STRUCTURE BY ELECTRON MICROSCOPY (2.83 ANGSTROMS)</scope>
</reference>
<feature type="domain" description="TauD/TfdA-like" evidence="8">
    <location>
        <begin position="43"/>
        <end position="278"/>
    </location>
</feature>
<dbReference type="InterPro" id="IPR015421">
    <property type="entry name" value="PyrdxlP-dep_Trfase_major"/>
</dbReference>
<dbReference type="EMDB" id="EMD-36851"/>
<proteinExistence type="evidence at protein level"/>
<evidence type="ECO:0000256" key="5">
    <source>
        <dbReference type="ARBA" id="ARBA00022898"/>
    </source>
</evidence>
<feature type="domain" description="Aminotransferase class I/classII large" evidence="7">
    <location>
        <begin position="427"/>
        <end position="679"/>
    </location>
</feature>
<dbReference type="PANTHER" id="PTHR46383:SF1">
    <property type="entry name" value="ASPARTATE AMINOTRANSFERASE"/>
    <property type="match status" value="1"/>
</dbReference>
<dbReference type="GO" id="GO:0006520">
    <property type="term" value="P:amino acid metabolic process"/>
    <property type="evidence" value="ECO:0007669"/>
    <property type="project" value="InterPro"/>
</dbReference>
<keyword evidence="11" id="KW-0547">Nucleotide-binding</keyword>
<dbReference type="PDB" id="8K3H">
    <property type="method" value="EM"/>
    <property type="resolution" value="2.86 A"/>
    <property type="chains" value="A/B=1-815"/>
</dbReference>
<evidence type="ECO:0000259" key="8">
    <source>
        <dbReference type="Pfam" id="PF02668"/>
    </source>
</evidence>
<dbReference type="InterPro" id="IPR004839">
    <property type="entry name" value="Aminotransferase_I/II_large"/>
</dbReference>
<dbReference type="Gene3D" id="3.90.1150.10">
    <property type="entry name" value="Aspartate Aminotransferase, domain 1"/>
    <property type="match status" value="1"/>
</dbReference>
<evidence type="ECO:0000256" key="6">
    <source>
        <dbReference type="ARBA" id="ARBA00023002"/>
    </source>
</evidence>
<feature type="binding site" evidence="11">
    <location>
        <position position="459"/>
    </location>
    <ligand>
        <name>NAD(+)</name>
        <dbReference type="ChEBI" id="CHEBI:57540"/>
    </ligand>
</feature>
<keyword evidence="5" id="KW-0663">Pyridoxal phosphate</keyword>
<protein>
    <submittedName>
        <fullName evidence="9 10">PseP</fullName>
    </submittedName>
</protein>
<dbReference type="PANTHER" id="PTHR46383">
    <property type="entry name" value="ASPARTATE AMINOTRANSFERASE"/>
    <property type="match status" value="1"/>
</dbReference>
<sequence length="815" mass="90626">VNGTFVESIADAHVELRAAMLGSRHHPSPDIPIINHPSASGLDQAFALVEASLTAHGLAIVQMDEPLSTEQFACYARRLGVLVPEHDEDVQPFVEQGDILHLRTRFGPTDRVGLQPFSSSPLSMHSESSGNALVDQPRYLAFQCLEPGEFAYAPQTLLIDMASIVARISPYNINILARTYYDSQRNSPPLLRYDGQRWVISFRDFQQQPLSWVHEGPTPAGDVLSAIRDLLACMYTAQASAVRWARGMFMVFDNQRYMHARSKGHFVLDQQDRHLLRARIRARTPDLNVLAAVDDGDSRVLFARPASGRIPQLPDDFRQTSAVEPNQVEETPDTFIDERTLEVFSRALNPTNPMELRNLWLGRVEAELGDNALRPEYADLWRRSRVRRAVSVEEVLRSTATVGMVKELFNAFFRDDLYGALSSKRNIILSSGAVDEDEYGLPAALKETLRFALARNFYGYSDSLGRQPAREAVAAMESVSMQQGHYEAASVALTMGATHTISSLADFIFRDNPYADAAICAIPNYPPLVQSIAWRHPVLLVPTPSHGGTTSLQALSRAVTPNTPMVLLQTGTNPCGSLVDELELERFIQSTSLSTLIILDECHEWLGAPRHFSPARQRANVIRVSSLSKNWSVPGLKVGWFLADPALVSRYYEFASTSYGGPQSFVYTLVEVLARFERWIIEGRTSIDQQQLREFSASYGLQLGSLSQTYEHYVAERRAREQVLLGLRGEATSCLRRASMIVKTPQCSINVFAQIPGSEDSYLSFRNVLRETGVSVYPGILSFYLAGGGFRVTTARKWGDLHRGLERLSAGAGNA</sequence>
<dbReference type="InterPro" id="IPR015422">
    <property type="entry name" value="PyrdxlP-dep_Trfase_small"/>
</dbReference>
<dbReference type="EMDB" id="EMD-36852"/>
<keyword evidence="4" id="KW-0808">Transferase</keyword>
<dbReference type="PDB" id="8K3I">
    <property type="method" value="EM"/>
    <property type="resolution" value="2.83 A"/>
    <property type="chains" value="A/B=1-815"/>
</dbReference>
<reference evidence="11" key="2">
    <citation type="submission" date="2023-07" db="PDB data bank">
        <title>Cryo-EM structure of PseP with NAD at 2.86 angstrom resolution.</title>
        <authorList>
            <person name="Mori T."/>
            <person name="Awakawa T."/>
            <person name="Adachi N."/>
            <person name="Abe I."/>
        </authorList>
    </citation>
    <scope>STRUCTURE BY ELECTRON MICROSCOPY (2.86 ANGSTROMS) IN COMPLEX WITH NAD(+)</scope>
</reference>
<comment type="cofactor">
    <cofactor evidence="1">
        <name>pyridoxal 5'-phosphate</name>
        <dbReference type="ChEBI" id="CHEBI:597326"/>
    </cofactor>
</comment>
<evidence type="ECO:0000313" key="9">
    <source>
        <dbReference type="PDB" id="8K3H"/>
    </source>
</evidence>
<dbReference type="InterPro" id="IPR042098">
    <property type="entry name" value="TauD-like_sf"/>
</dbReference>
<dbReference type="InterPro" id="IPR003819">
    <property type="entry name" value="TauD/TfdA-like"/>
</dbReference>
<dbReference type="SMR" id="A0AAX7FLQ7"/>
<evidence type="ECO:0007829" key="12">
    <source>
        <dbReference type="PDB" id="8K3I"/>
    </source>
</evidence>
<evidence type="ECO:0000256" key="4">
    <source>
        <dbReference type="ARBA" id="ARBA00022679"/>
    </source>
</evidence>
<dbReference type="Gene3D" id="3.40.640.10">
    <property type="entry name" value="Type I PLP-dependent aspartate aminotransferase-like (Major domain)"/>
    <property type="match status" value="1"/>
</dbReference>
<keyword evidence="6" id="KW-0560">Oxidoreductase</keyword>
<dbReference type="Gene3D" id="3.60.130.10">
    <property type="entry name" value="Clavaminate synthase-like"/>
    <property type="match status" value="1"/>
</dbReference>
<feature type="binding site" evidence="11">
    <location>
        <position position="466"/>
    </location>
    <ligand>
        <name>NAD(+)</name>
        <dbReference type="ChEBI" id="CHEBI:57540"/>
    </ligand>
</feature>